<reference evidence="1 2" key="1">
    <citation type="journal article" date="2016" name="Sci. Rep.">
        <title>Metabolic traits of an uncultured archaeal lineage -MSBL1- from brine pools of the Red Sea.</title>
        <authorList>
            <person name="Mwirichia R."/>
            <person name="Alam I."/>
            <person name="Rashid M."/>
            <person name="Vinu M."/>
            <person name="Ba-Alawi W."/>
            <person name="Anthony Kamau A."/>
            <person name="Kamanda Ngugi D."/>
            <person name="Goker M."/>
            <person name="Klenk H.P."/>
            <person name="Bajic V."/>
            <person name="Stingl U."/>
        </authorList>
    </citation>
    <scope>NUCLEOTIDE SEQUENCE [LARGE SCALE GENOMIC DNA]</scope>
    <source>
        <strain evidence="1">SCGC-AAA382N08</strain>
    </source>
</reference>
<dbReference type="EMBL" id="LHYJ01000007">
    <property type="protein sequence ID" value="KXB08625.1"/>
    <property type="molecule type" value="Genomic_DNA"/>
</dbReference>
<dbReference type="AlphaFoldDB" id="A0A133VQ93"/>
<protein>
    <submittedName>
        <fullName evidence="1">Uncharacterized protein</fullName>
    </submittedName>
</protein>
<accession>A0A133VQ93</accession>
<evidence type="ECO:0000313" key="2">
    <source>
        <dbReference type="Proteomes" id="UP000070175"/>
    </source>
</evidence>
<proteinExistence type="predicted"/>
<gene>
    <name evidence="1" type="ORF">AKJ56_00750</name>
</gene>
<dbReference type="Proteomes" id="UP000070175">
    <property type="component" value="Unassembled WGS sequence"/>
</dbReference>
<evidence type="ECO:0000313" key="1">
    <source>
        <dbReference type="EMBL" id="KXB08625.1"/>
    </source>
</evidence>
<sequence>MPSNTTSSGLELLPKLSYCKGYKNHKKSKIMKDTKRRENYLKNRQGREILSLTSIKNTNVIEAFGTGS</sequence>
<organism evidence="1 2">
    <name type="scientific">candidate division MSBL1 archaeon SCGC-AAA382N08</name>
    <dbReference type="NCBI Taxonomy" id="1698285"/>
    <lineage>
        <taxon>Archaea</taxon>
        <taxon>Methanobacteriati</taxon>
        <taxon>Methanobacteriota</taxon>
        <taxon>candidate division MSBL1</taxon>
    </lineage>
</organism>
<keyword evidence="2" id="KW-1185">Reference proteome</keyword>
<name>A0A133VQ93_9EURY</name>
<comment type="caution">
    <text evidence="1">The sequence shown here is derived from an EMBL/GenBank/DDBJ whole genome shotgun (WGS) entry which is preliminary data.</text>
</comment>